<dbReference type="PRINTS" id="PR00705">
    <property type="entry name" value="PAPAIN"/>
</dbReference>
<evidence type="ECO:0000256" key="4">
    <source>
        <dbReference type="ARBA" id="ARBA00022807"/>
    </source>
</evidence>
<dbReference type="Proteomes" id="UP000238479">
    <property type="component" value="Chromosome 5"/>
</dbReference>
<accession>A0A2P6Q4N9</accession>
<dbReference type="PANTHER" id="PTHR12411">
    <property type="entry name" value="CYSTEINE PROTEASE FAMILY C1-RELATED"/>
    <property type="match status" value="1"/>
</dbReference>
<evidence type="ECO:0000313" key="9">
    <source>
        <dbReference type="EMBL" id="PRQ29104.1"/>
    </source>
</evidence>
<dbReference type="InterPro" id="IPR000169">
    <property type="entry name" value="Pept_cys_AS"/>
</dbReference>
<evidence type="ECO:0000256" key="5">
    <source>
        <dbReference type="ARBA" id="ARBA00023157"/>
    </source>
</evidence>
<evidence type="ECO:0000313" key="10">
    <source>
        <dbReference type="Proteomes" id="UP000238479"/>
    </source>
</evidence>
<evidence type="ECO:0000259" key="8">
    <source>
        <dbReference type="SMART" id="SM00848"/>
    </source>
</evidence>
<dbReference type="InterPro" id="IPR013201">
    <property type="entry name" value="Prot_inhib_I29"/>
</dbReference>
<dbReference type="SMART" id="SM00848">
    <property type="entry name" value="Inhibitor_I29"/>
    <property type="match status" value="1"/>
</dbReference>
<dbReference type="GO" id="GO:0004197">
    <property type="term" value="F:cysteine-type endopeptidase activity"/>
    <property type="evidence" value="ECO:0007669"/>
    <property type="project" value="UniProtKB-EC"/>
</dbReference>
<dbReference type="CDD" id="cd02248">
    <property type="entry name" value="Peptidase_C1A"/>
    <property type="match status" value="1"/>
</dbReference>
<keyword evidence="4" id="KW-0788">Thiol protease</keyword>
<gene>
    <name evidence="9" type="ORF">RchiOBHm_Chr5g0010261</name>
</gene>
<evidence type="ECO:0000256" key="3">
    <source>
        <dbReference type="ARBA" id="ARBA00022801"/>
    </source>
</evidence>
<keyword evidence="3 9" id="KW-0378">Hydrolase</keyword>
<proteinExistence type="inferred from homology"/>
<dbReference type="PROSITE" id="PS00139">
    <property type="entry name" value="THIOL_PROTEASE_CYS"/>
    <property type="match status" value="1"/>
</dbReference>
<dbReference type="Gene3D" id="3.90.70.10">
    <property type="entry name" value="Cysteine proteinases"/>
    <property type="match status" value="1"/>
</dbReference>
<dbReference type="SMART" id="SM00645">
    <property type="entry name" value="Pept_C1"/>
    <property type="match status" value="1"/>
</dbReference>
<dbReference type="InterPro" id="IPR039417">
    <property type="entry name" value="Peptidase_C1A_papain-like"/>
</dbReference>
<keyword evidence="5" id="KW-1015">Disulfide bond</keyword>
<dbReference type="InterPro" id="IPR013128">
    <property type="entry name" value="Peptidase_C1A"/>
</dbReference>
<dbReference type="Pfam" id="PF08246">
    <property type="entry name" value="Inhibitor_I29"/>
    <property type="match status" value="1"/>
</dbReference>
<protein>
    <submittedName>
        <fullName evidence="9">Putative actinidain</fullName>
        <ecNumber evidence="9">3.4.22.14</ecNumber>
    </submittedName>
</protein>
<reference evidence="9 10" key="1">
    <citation type="journal article" date="2018" name="Nat. Genet.">
        <title>The Rosa genome provides new insights in the design of modern roses.</title>
        <authorList>
            <person name="Bendahmane M."/>
        </authorList>
    </citation>
    <scope>NUCLEOTIDE SEQUENCE [LARGE SCALE GENOMIC DNA]</scope>
    <source>
        <strain evidence="10">cv. Old Blush</strain>
    </source>
</reference>
<dbReference type="AlphaFoldDB" id="A0A2P6Q4N9"/>
<dbReference type="EMBL" id="PDCK01000043">
    <property type="protein sequence ID" value="PRQ29104.1"/>
    <property type="molecule type" value="Genomic_DNA"/>
</dbReference>
<keyword evidence="6" id="KW-0325">Glycoprotein</keyword>
<sequence length="301" mass="33579">MALEGNLVLLTQLAVAILSLSLLGTLAISQATSRSSYGVNSTNIAQTFEQWMAKYGRIYPIGQEKGKRSAIFRTNLEYVESFNKQESKTYKLGLNQFSDMNNAEYCRHHTGYKRMPTSSTSFRYQNMSADDVPNSIDWRKQGAVTPVKYQAGCGCCWAFSAVAAVEGITKIRTGQLIPLSEQQLVDCNRDMYNIGCEGGNMVDAFRYIKTNGGITSEDNYQYTARDGACYSNKEKHHDATITGFEQVPRGEMHLLKAVSMQPVSVHIDAHGKDTTRVGYFREIVEYAIVVIGYGKTEDDID</sequence>
<dbReference type="InterPro" id="IPR000668">
    <property type="entry name" value="Peptidase_C1A_C"/>
</dbReference>
<dbReference type="SUPFAM" id="SSF54001">
    <property type="entry name" value="Cysteine proteinases"/>
    <property type="match status" value="1"/>
</dbReference>
<dbReference type="STRING" id="74649.A0A2P6Q4N9"/>
<name>A0A2P6Q4N9_ROSCH</name>
<evidence type="ECO:0000256" key="6">
    <source>
        <dbReference type="ARBA" id="ARBA00023180"/>
    </source>
</evidence>
<evidence type="ECO:0000256" key="1">
    <source>
        <dbReference type="ARBA" id="ARBA00008455"/>
    </source>
</evidence>
<dbReference type="EC" id="3.4.22.14" evidence="9"/>
<dbReference type="InterPro" id="IPR038765">
    <property type="entry name" value="Papain-like_cys_pep_sf"/>
</dbReference>
<dbReference type="OMA" id="TESNGCE"/>
<evidence type="ECO:0000259" key="7">
    <source>
        <dbReference type="SMART" id="SM00645"/>
    </source>
</evidence>
<feature type="domain" description="Cathepsin propeptide inhibitor" evidence="8">
    <location>
        <begin position="48"/>
        <end position="105"/>
    </location>
</feature>
<keyword evidence="10" id="KW-1185">Reference proteome</keyword>
<dbReference type="GO" id="GO:0006508">
    <property type="term" value="P:proteolysis"/>
    <property type="evidence" value="ECO:0007669"/>
    <property type="project" value="UniProtKB-KW"/>
</dbReference>
<dbReference type="OrthoDB" id="65740at2759"/>
<keyword evidence="2" id="KW-0645">Protease</keyword>
<evidence type="ECO:0000256" key="2">
    <source>
        <dbReference type="ARBA" id="ARBA00022670"/>
    </source>
</evidence>
<feature type="domain" description="Peptidase C1A papain C-terminal" evidence="7">
    <location>
        <begin position="132"/>
        <end position="300"/>
    </location>
</feature>
<dbReference type="Gramene" id="PRQ29104">
    <property type="protein sequence ID" value="PRQ29104"/>
    <property type="gene ID" value="RchiOBHm_Chr5g0010261"/>
</dbReference>
<dbReference type="Pfam" id="PF00112">
    <property type="entry name" value="Peptidase_C1"/>
    <property type="match status" value="1"/>
</dbReference>
<comment type="caution">
    <text evidence="9">The sequence shown here is derived from an EMBL/GenBank/DDBJ whole genome shotgun (WGS) entry which is preliminary data.</text>
</comment>
<comment type="similarity">
    <text evidence="1">Belongs to the peptidase C1 family.</text>
</comment>
<organism evidence="9 10">
    <name type="scientific">Rosa chinensis</name>
    <name type="common">China rose</name>
    <dbReference type="NCBI Taxonomy" id="74649"/>
    <lineage>
        <taxon>Eukaryota</taxon>
        <taxon>Viridiplantae</taxon>
        <taxon>Streptophyta</taxon>
        <taxon>Embryophyta</taxon>
        <taxon>Tracheophyta</taxon>
        <taxon>Spermatophyta</taxon>
        <taxon>Magnoliopsida</taxon>
        <taxon>eudicotyledons</taxon>
        <taxon>Gunneridae</taxon>
        <taxon>Pentapetalae</taxon>
        <taxon>rosids</taxon>
        <taxon>fabids</taxon>
        <taxon>Rosales</taxon>
        <taxon>Rosaceae</taxon>
        <taxon>Rosoideae</taxon>
        <taxon>Rosoideae incertae sedis</taxon>
        <taxon>Rosa</taxon>
    </lineage>
</organism>